<protein>
    <submittedName>
        <fullName evidence="1">Peptidyl-prolyl cis-trans isomerase-like</fullName>
    </submittedName>
</protein>
<reference evidence="1 2" key="1">
    <citation type="journal article" date="2023" name="Science">
        <title>Complex scaffold remodeling in plant triterpene biosynthesis.</title>
        <authorList>
            <person name="De La Pena R."/>
            <person name="Hodgson H."/>
            <person name="Liu J.C."/>
            <person name="Stephenson M.J."/>
            <person name="Martin A.C."/>
            <person name="Owen C."/>
            <person name="Harkess A."/>
            <person name="Leebens-Mack J."/>
            <person name="Jimenez L.E."/>
            <person name="Osbourn A."/>
            <person name="Sattely E.S."/>
        </authorList>
    </citation>
    <scope>NUCLEOTIDE SEQUENCE [LARGE SCALE GENOMIC DNA]</scope>
    <source>
        <strain evidence="2">cv. JPN11</strain>
        <tissue evidence="1">Leaf</tissue>
    </source>
</reference>
<organism evidence="1 2">
    <name type="scientific">Melia azedarach</name>
    <name type="common">Chinaberry tree</name>
    <dbReference type="NCBI Taxonomy" id="155640"/>
    <lineage>
        <taxon>Eukaryota</taxon>
        <taxon>Viridiplantae</taxon>
        <taxon>Streptophyta</taxon>
        <taxon>Embryophyta</taxon>
        <taxon>Tracheophyta</taxon>
        <taxon>Spermatophyta</taxon>
        <taxon>Magnoliopsida</taxon>
        <taxon>eudicotyledons</taxon>
        <taxon>Gunneridae</taxon>
        <taxon>Pentapetalae</taxon>
        <taxon>rosids</taxon>
        <taxon>malvids</taxon>
        <taxon>Sapindales</taxon>
        <taxon>Meliaceae</taxon>
        <taxon>Melia</taxon>
    </lineage>
</organism>
<keyword evidence="2" id="KW-1185">Reference proteome</keyword>
<accession>A0ACC1XPK3</accession>
<sequence>MVQFWHCWNRVVFPGIDEENNTPSSPAKNLRRNDASRSFSVFLLSLGLISCVVVYTFLSIILRPDGNYWDADFDPSISIEETENGQCCQGIENLELWGAAVKWGSEFKFNSSKECCAACKAMCTGNDGPCLCDTWVFCGNKKACGSRFGECWLKKQKDTLSPDRQEAGRTVMWTSGLVFGKGEGIVGLETEHGTLHIKLYPDCAPHSVYYVLELLTLHHCAGCQFHRAESRGLSWDIEGNHIKNTPFGPPFALVQGTLEAQGTAFKPMPTEVCPSIRRGSVAWVGSGPEFFISLANHPEWKNKYTVFGSVLPEDLKIAEKIAGLPTKSDVWNNINVTVLKTPVPLSLRRLKSNSWS</sequence>
<evidence type="ECO:0000313" key="1">
    <source>
        <dbReference type="EMBL" id="KAJ4712619.1"/>
    </source>
</evidence>
<dbReference type="Proteomes" id="UP001164539">
    <property type="component" value="Chromosome 8"/>
</dbReference>
<evidence type="ECO:0000313" key="2">
    <source>
        <dbReference type="Proteomes" id="UP001164539"/>
    </source>
</evidence>
<gene>
    <name evidence="1" type="ORF">OWV82_014827</name>
</gene>
<dbReference type="EMBL" id="CM051401">
    <property type="protein sequence ID" value="KAJ4712619.1"/>
    <property type="molecule type" value="Genomic_DNA"/>
</dbReference>
<name>A0ACC1XPK3_MELAZ</name>
<proteinExistence type="predicted"/>
<comment type="caution">
    <text evidence="1">The sequence shown here is derived from an EMBL/GenBank/DDBJ whole genome shotgun (WGS) entry which is preliminary data.</text>
</comment>